<organism evidence="3 4">
    <name type="scientific">Halanaeroarchaeum sulfurireducens</name>
    <dbReference type="NCBI Taxonomy" id="1604004"/>
    <lineage>
        <taxon>Archaea</taxon>
        <taxon>Methanobacteriati</taxon>
        <taxon>Methanobacteriota</taxon>
        <taxon>Stenosarchaea group</taxon>
        <taxon>Halobacteria</taxon>
        <taxon>Halobacteriales</taxon>
        <taxon>Halobacteriaceae</taxon>
        <taxon>Halanaeroarchaeum</taxon>
    </lineage>
</organism>
<dbReference type="RefSeq" id="WP_054519688.1">
    <property type="nucleotide sequence ID" value="NZ_CP011564.1"/>
</dbReference>
<dbReference type="PATRIC" id="fig|1604004.5.peg.1263"/>
<reference evidence="4" key="1">
    <citation type="submission" date="2015-05" db="EMBL/GenBank/DDBJ databases">
        <title>Complete genome sequence of Halanaeroarchaeum sulfurireducens type strain M27-SA2, a sulfate-reducer haloarchaeon from marine anoxic lake Medee.</title>
        <authorList>
            <person name="Messina E."/>
            <person name="Kublanov I.V."/>
            <person name="Toshchakov S."/>
            <person name="Arcadi E."/>
            <person name="La Spada G."/>
            <person name="La Cono V."/>
            <person name="Yakimov M.M."/>
        </authorList>
    </citation>
    <scope>NUCLEOTIDE SEQUENCE [LARGE SCALE GENOMIC DNA]</scope>
    <source>
        <strain evidence="4">M27-SA2</strain>
    </source>
</reference>
<feature type="transmembrane region" description="Helical" evidence="2">
    <location>
        <begin position="237"/>
        <end position="260"/>
    </location>
</feature>
<dbReference type="GeneID" id="26010544"/>
<feature type="transmembrane region" description="Helical" evidence="2">
    <location>
        <begin position="25"/>
        <end position="44"/>
    </location>
</feature>
<feature type="compositionally biased region" description="Polar residues" evidence="1">
    <location>
        <begin position="189"/>
        <end position="203"/>
    </location>
</feature>
<sequence>MRPRRALRIGRLEVSKVTSGMDRSAAVAILVVLAAIGGMVPMLVETNPAPSEDLYRIGVDSGSPYYPAVQDAPELRAVPTDDGAFQTSEVEVRIVGETLSVRDTEAGRAAARAVREAVVSYNERLMRTESDQAAAFPVLVTLRYVPRDVPSVALADAATGDRTDTVSEGTTDTASTTATDSTDGGVADSETTGAPESRATATAPQDEGGFGPFDGLTRSQQTGTPTSISPPFPLRSLLLAFVFLLPFNVVIQAYGSSVFAERIGRRGEPLLVSPATRGDIIVGKTLPYLVGAIGITAVIAAAGGGGVRTVAAIVPLAGLFLGATFVAGMLARSYKELTFLTVTISVVLTAYAFVPAVFSQIHPIAAISPLSVVVNDLESVPFAPGAFALSTLPVTLATAVLFVFGAGMLQEEHMFTRRALPAKILDAMAAPLGAPWTVGLWTALYIPFVFVVELFVVASLFVLPASKSIPVLLAAIAVVEELAKSLHVFAGFERGRFADTGRVAITLGVLSGVGFFIAEKVMAITQLVGLPELEVGRAAFGPTLGGLSPGLLLLAPLALHVGTATLSAIGAARSRRAYLLGLTAAIVVHVGYNLTVVRLLA</sequence>
<feature type="transmembrane region" description="Helical" evidence="2">
    <location>
        <begin position="382"/>
        <end position="409"/>
    </location>
</feature>
<protein>
    <submittedName>
        <fullName evidence="3">ABC-type transport system permease</fullName>
    </submittedName>
</protein>
<keyword evidence="2" id="KW-0812">Transmembrane</keyword>
<feature type="region of interest" description="Disordered" evidence="1">
    <location>
        <begin position="156"/>
        <end position="228"/>
    </location>
</feature>
<dbReference type="KEGG" id="hsf:HLASA_1196"/>
<evidence type="ECO:0000313" key="3">
    <source>
        <dbReference type="EMBL" id="ALG82090.1"/>
    </source>
</evidence>
<dbReference type="STRING" id="1604004.HLASA_1196"/>
<evidence type="ECO:0000256" key="1">
    <source>
        <dbReference type="SAM" id="MobiDB-lite"/>
    </source>
</evidence>
<feature type="compositionally biased region" description="Low complexity" evidence="1">
    <location>
        <begin position="166"/>
        <end position="187"/>
    </location>
</feature>
<feature type="transmembrane region" description="Helical" evidence="2">
    <location>
        <begin position="504"/>
        <end position="530"/>
    </location>
</feature>
<name>A0A0N9N4U2_9EURY</name>
<keyword evidence="2" id="KW-1133">Transmembrane helix</keyword>
<evidence type="ECO:0000256" key="2">
    <source>
        <dbReference type="SAM" id="Phobius"/>
    </source>
</evidence>
<feature type="transmembrane region" description="Helical" evidence="2">
    <location>
        <begin position="337"/>
        <end position="362"/>
    </location>
</feature>
<reference evidence="3 4" key="2">
    <citation type="journal article" date="2016" name="Stand. Genomic Sci.">
        <title>Complete genome sequence of 'Halanaeroarchaeum sulfurireducens' M27-SA2, a sulfur-reducing and acetate-oxidizing haloarchaeon from the deep-sea hypersaline anoxic lake Medee.</title>
        <authorList>
            <person name="Messina E."/>
            <person name="Sorokin D.Y."/>
            <person name="Kublanov I.V."/>
            <person name="Toshchakov S."/>
            <person name="Lopatina A."/>
            <person name="Arcadi E."/>
            <person name="Smedile F."/>
            <person name="La Spada G."/>
            <person name="La Cono V."/>
            <person name="Yakimov M.M."/>
        </authorList>
    </citation>
    <scope>NUCLEOTIDE SEQUENCE [LARGE SCALE GENOMIC DNA]</scope>
    <source>
        <strain evidence="3 4">M27-SA2</strain>
    </source>
</reference>
<feature type="compositionally biased region" description="Polar residues" evidence="1">
    <location>
        <begin position="217"/>
        <end position="227"/>
    </location>
</feature>
<dbReference type="AlphaFoldDB" id="A0A0N9N4U2"/>
<feature type="transmembrane region" description="Helical" evidence="2">
    <location>
        <begin position="550"/>
        <end position="571"/>
    </location>
</feature>
<proteinExistence type="predicted"/>
<feature type="transmembrane region" description="Helical" evidence="2">
    <location>
        <begin position="281"/>
        <end position="303"/>
    </location>
</feature>
<keyword evidence="2" id="KW-0472">Membrane</keyword>
<feature type="transmembrane region" description="Helical" evidence="2">
    <location>
        <begin position="309"/>
        <end position="330"/>
    </location>
</feature>
<accession>A0A0N9N4U2</accession>
<dbReference type="Proteomes" id="UP000060390">
    <property type="component" value="Chromosome"/>
</dbReference>
<feature type="transmembrane region" description="Helical" evidence="2">
    <location>
        <begin position="438"/>
        <end position="463"/>
    </location>
</feature>
<dbReference type="EMBL" id="CP011564">
    <property type="protein sequence ID" value="ALG82090.1"/>
    <property type="molecule type" value="Genomic_DNA"/>
</dbReference>
<feature type="transmembrane region" description="Helical" evidence="2">
    <location>
        <begin position="578"/>
        <end position="600"/>
    </location>
</feature>
<evidence type="ECO:0000313" key="4">
    <source>
        <dbReference type="Proteomes" id="UP000060390"/>
    </source>
</evidence>
<gene>
    <name evidence="3" type="ORF">HLASA_1196</name>
</gene>